<evidence type="ECO:0000313" key="2">
    <source>
        <dbReference type="Proteomes" id="UP000287651"/>
    </source>
</evidence>
<reference evidence="1 2" key="1">
    <citation type="journal article" date="2014" name="Agronomy (Basel)">
        <title>A Draft Genome Sequence for Ensete ventricosum, the Drought-Tolerant Tree Against Hunger.</title>
        <authorList>
            <person name="Harrison J."/>
            <person name="Moore K.A."/>
            <person name="Paszkiewicz K."/>
            <person name="Jones T."/>
            <person name="Grant M."/>
            <person name="Ambacheew D."/>
            <person name="Muzemil S."/>
            <person name="Studholme D.J."/>
        </authorList>
    </citation>
    <scope>NUCLEOTIDE SEQUENCE [LARGE SCALE GENOMIC DNA]</scope>
</reference>
<proteinExistence type="predicted"/>
<sequence length="53" mass="6246">MERLNPALPSARVHVLDLCLRKVLCLHCMFHLLYHLFMQLGHFIKFHPSSFIA</sequence>
<protein>
    <submittedName>
        <fullName evidence="1">Uncharacterized protein</fullName>
    </submittedName>
</protein>
<organism evidence="1 2">
    <name type="scientific">Ensete ventricosum</name>
    <name type="common">Abyssinian banana</name>
    <name type="synonym">Musa ensete</name>
    <dbReference type="NCBI Taxonomy" id="4639"/>
    <lineage>
        <taxon>Eukaryota</taxon>
        <taxon>Viridiplantae</taxon>
        <taxon>Streptophyta</taxon>
        <taxon>Embryophyta</taxon>
        <taxon>Tracheophyta</taxon>
        <taxon>Spermatophyta</taxon>
        <taxon>Magnoliopsida</taxon>
        <taxon>Liliopsida</taxon>
        <taxon>Zingiberales</taxon>
        <taxon>Musaceae</taxon>
        <taxon>Ensete</taxon>
    </lineage>
</organism>
<dbReference type="Proteomes" id="UP000287651">
    <property type="component" value="Unassembled WGS sequence"/>
</dbReference>
<name>A0A426XH67_ENSVE</name>
<accession>A0A426XH67</accession>
<dbReference type="AlphaFoldDB" id="A0A426XH67"/>
<comment type="caution">
    <text evidence="1">The sequence shown here is derived from an EMBL/GenBank/DDBJ whole genome shotgun (WGS) entry which is preliminary data.</text>
</comment>
<dbReference type="EMBL" id="AMZH03020844">
    <property type="protein sequence ID" value="RRT38804.1"/>
    <property type="molecule type" value="Genomic_DNA"/>
</dbReference>
<gene>
    <name evidence="1" type="ORF">B296_00045027</name>
</gene>
<evidence type="ECO:0000313" key="1">
    <source>
        <dbReference type="EMBL" id="RRT38804.1"/>
    </source>
</evidence>